<feature type="domain" description="Alpha-D-phosphohexomutase alpha/beta/alpha" evidence="17">
    <location>
        <begin position="207"/>
        <end position="311"/>
    </location>
</feature>
<dbReference type="AlphaFoldDB" id="A0AAW9MUL5"/>
<dbReference type="GO" id="GO:0008973">
    <property type="term" value="F:phosphopentomutase activity"/>
    <property type="evidence" value="ECO:0007669"/>
    <property type="project" value="TreeGrafter"/>
</dbReference>
<comment type="pathway">
    <text evidence="3">Glycolipid metabolism; diglucosyl-diacylglycerol biosynthesis.</text>
</comment>
<dbReference type="EMBL" id="JAYKOT010000003">
    <property type="protein sequence ID" value="MEB3429543.1"/>
    <property type="molecule type" value="Genomic_DNA"/>
</dbReference>
<keyword evidence="10 19" id="KW-0413">Isomerase</keyword>
<gene>
    <name evidence="19" type="ORF">VLK81_05885</name>
</gene>
<comment type="pathway">
    <text evidence="4">Lipid metabolism.</text>
</comment>
<dbReference type="SUPFAM" id="SSF53738">
    <property type="entry name" value="Phosphoglucomutase, first 3 domains"/>
    <property type="match status" value="3"/>
</dbReference>
<dbReference type="EC" id="5.4.2.2" evidence="6"/>
<dbReference type="CDD" id="cd05799">
    <property type="entry name" value="PGM2"/>
    <property type="match status" value="1"/>
</dbReference>
<dbReference type="PANTHER" id="PTHR45745:SF1">
    <property type="entry name" value="PHOSPHOGLUCOMUTASE 2B-RELATED"/>
    <property type="match status" value="1"/>
</dbReference>
<comment type="cofactor">
    <cofactor evidence="2">
        <name>Mg(2+)</name>
        <dbReference type="ChEBI" id="CHEBI:18420"/>
    </cofactor>
</comment>
<dbReference type="PANTHER" id="PTHR45745">
    <property type="entry name" value="PHOSPHOMANNOMUTASE 45A"/>
    <property type="match status" value="1"/>
</dbReference>
<comment type="similarity">
    <text evidence="5 14">Belongs to the phosphohexose mutase family.</text>
</comment>
<evidence type="ECO:0000313" key="20">
    <source>
        <dbReference type="Proteomes" id="UP001357733"/>
    </source>
</evidence>
<organism evidence="19 20">
    <name type="scientific">Citroniella saccharovorans</name>
    <dbReference type="NCBI Taxonomy" id="2053367"/>
    <lineage>
        <taxon>Bacteria</taxon>
        <taxon>Bacillati</taxon>
        <taxon>Bacillota</taxon>
        <taxon>Tissierellia</taxon>
        <taxon>Tissierellales</taxon>
        <taxon>Peptoniphilaceae</taxon>
        <taxon>Citroniella</taxon>
    </lineage>
</organism>
<dbReference type="InterPro" id="IPR005844">
    <property type="entry name" value="A-D-PHexomutase_a/b/a-I"/>
</dbReference>
<dbReference type="Pfam" id="PF02879">
    <property type="entry name" value="PGM_PMM_II"/>
    <property type="match status" value="1"/>
</dbReference>
<dbReference type="GO" id="GO:0005975">
    <property type="term" value="P:carbohydrate metabolic process"/>
    <property type="evidence" value="ECO:0007669"/>
    <property type="project" value="InterPro"/>
</dbReference>
<evidence type="ECO:0000256" key="6">
    <source>
        <dbReference type="ARBA" id="ARBA00012728"/>
    </source>
</evidence>
<dbReference type="InterPro" id="IPR016055">
    <property type="entry name" value="A-D-PHexomutase_a/b/a-I/II/III"/>
</dbReference>
<evidence type="ECO:0000256" key="5">
    <source>
        <dbReference type="ARBA" id="ARBA00010231"/>
    </source>
</evidence>
<evidence type="ECO:0000256" key="9">
    <source>
        <dbReference type="ARBA" id="ARBA00022842"/>
    </source>
</evidence>
<dbReference type="GO" id="GO:0004614">
    <property type="term" value="F:phosphoglucomutase activity"/>
    <property type="evidence" value="ECO:0007669"/>
    <property type="project" value="UniProtKB-EC"/>
</dbReference>
<keyword evidence="8 14" id="KW-0479">Metal-binding</keyword>
<dbReference type="InterPro" id="IPR005846">
    <property type="entry name" value="A-D-PHexomutase_a/b/a-III"/>
</dbReference>
<keyword evidence="9 14" id="KW-0460">Magnesium</keyword>
<keyword evidence="7" id="KW-0597">Phosphoprotein</keyword>
<evidence type="ECO:0000256" key="1">
    <source>
        <dbReference type="ARBA" id="ARBA00000443"/>
    </source>
</evidence>
<evidence type="ECO:0000256" key="4">
    <source>
        <dbReference type="ARBA" id="ARBA00005189"/>
    </source>
</evidence>
<protein>
    <recommendedName>
        <fullName evidence="11">Phosphoglucomutase</fullName>
        <ecNumber evidence="6">5.4.2.2</ecNumber>
    </recommendedName>
    <alternativeName>
        <fullName evidence="13">Alpha-phosphoglucomutase</fullName>
    </alternativeName>
    <alternativeName>
        <fullName evidence="12">Glucose phosphomutase</fullName>
    </alternativeName>
</protein>
<evidence type="ECO:0000256" key="8">
    <source>
        <dbReference type="ARBA" id="ARBA00022723"/>
    </source>
</evidence>
<evidence type="ECO:0000313" key="19">
    <source>
        <dbReference type="EMBL" id="MEB3429543.1"/>
    </source>
</evidence>
<dbReference type="RefSeq" id="WP_324619728.1">
    <property type="nucleotide sequence ID" value="NZ_JAYKOT010000003.1"/>
</dbReference>
<dbReference type="Proteomes" id="UP001357733">
    <property type="component" value="Unassembled WGS sequence"/>
</dbReference>
<dbReference type="GO" id="GO:0006166">
    <property type="term" value="P:purine ribonucleoside salvage"/>
    <property type="evidence" value="ECO:0007669"/>
    <property type="project" value="TreeGrafter"/>
</dbReference>
<evidence type="ECO:0000256" key="12">
    <source>
        <dbReference type="ARBA" id="ARBA00041398"/>
    </source>
</evidence>
<sequence>MYKKNLENWLNSNVIDEADKKAVLSVKDNEELEDMFYKNLEFGTAGLRGIIGPGSNRMNIYTVGLATQAFSNVINSKDYTYAEKAIAIVYDVRHMSKEFAEMAARCFAANGIKVYLKKENGTTPFLSFLIRELKLAGGVMITASHNPKNYNGYKAYWEEGSQILEDLAGEIKEQVEKISFEEIKLIDLEEGFNKNIIQYLDGEIYKKYINDILNKKIEDENIDKNIKIVYSPLNGTGSIPVREVLEKRGFNNLFYVKEELDPDPDFKTTNYPNPENQKVFKLSEKLGREEASDILIATDPDCDRAAIEVRDKNGDYIFFNGNKIGALLVNYILERLNAKKKLKGNEVVVKSIVTGDLTKYICEKYGIELVEVLTGFKNIAEVANKLDKTNDKKYLFGFEESIGYCYTGSVRDKDAVNSSMMIAEMAAYYKKNGLTLLDVLEKLYEEHGYFFEKLNQVVLEGINGREKIKEIMSKFRNEKIEKIGDMNLVKMIDYLNSDTGLAKSDVLKFLFDDGSWFAVRPSGTEPKIKFYIYSRDMDKDKSKKKLLQIEKYIDERLN</sequence>
<feature type="domain" description="Alpha-D-phosphohexomutase alpha/beta/alpha" evidence="16">
    <location>
        <begin position="41"/>
        <end position="181"/>
    </location>
</feature>
<proteinExistence type="inferred from homology"/>
<evidence type="ECO:0000256" key="7">
    <source>
        <dbReference type="ARBA" id="ARBA00022553"/>
    </source>
</evidence>
<dbReference type="Gene3D" id="3.40.120.10">
    <property type="entry name" value="Alpha-D-Glucose-1,6-Bisphosphate, subunit A, domain 3"/>
    <property type="match status" value="3"/>
</dbReference>
<evidence type="ECO:0000256" key="3">
    <source>
        <dbReference type="ARBA" id="ARBA00005164"/>
    </source>
</evidence>
<evidence type="ECO:0000259" key="17">
    <source>
        <dbReference type="Pfam" id="PF02879"/>
    </source>
</evidence>
<evidence type="ECO:0000259" key="15">
    <source>
        <dbReference type="Pfam" id="PF00408"/>
    </source>
</evidence>
<dbReference type="PROSITE" id="PS00710">
    <property type="entry name" value="PGM_PMM"/>
    <property type="match status" value="1"/>
</dbReference>
<dbReference type="Pfam" id="PF02878">
    <property type="entry name" value="PGM_PMM_I"/>
    <property type="match status" value="1"/>
</dbReference>
<dbReference type="Pfam" id="PF00408">
    <property type="entry name" value="PGM_PMM_IV"/>
    <property type="match status" value="1"/>
</dbReference>
<evidence type="ECO:0000256" key="10">
    <source>
        <dbReference type="ARBA" id="ARBA00023235"/>
    </source>
</evidence>
<keyword evidence="20" id="KW-1185">Reference proteome</keyword>
<comment type="catalytic activity">
    <reaction evidence="1">
        <text>alpha-D-glucose 1-phosphate = alpha-D-glucose 6-phosphate</text>
        <dbReference type="Rhea" id="RHEA:23536"/>
        <dbReference type="ChEBI" id="CHEBI:58225"/>
        <dbReference type="ChEBI" id="CHEBI:58601"/>
        <dbReference type="EC" id="5.4.2.2"/>
    </reaction>
</comment>
<dbReference type="Gene3D" id="3.30.310.50">
    <property type="entry name" value="Alpha-D-phosphohexomutase, C-terminal domain"/>
    <property type="match status" value="1"/>
</dbReference>
<dbReference type="InterPro" id="IPR016066">
    <property type="entry name" value="A-D-PHexomutase_CS"/>
</dbReference>
<feature type="domain" description="Alpha-D-phosphohexomutase alpha/beta/alpha" evidence="18">
    <location>
        <begin position="320"/>
        <end position="443"/>
    </location>
</feature>
<dbReference type="SUPFAM" id="SSF55957">
    <property type="entry name" value="Phosphoglucomutase, C-terminal domain"/>
    <property type="match status" value="1"/>
</dbReference>
<evidence type="ECO:0000256" key="2">
    <source>
        <dbReference type="ARBA" id="ARBA00001946"/>
    </source>
</evidence>
<evidence type="ECO:0000256" key="11">
    <source>
        <dbReference type="ARBA" id="ARBA00039995"/>
    </source>
</evidence>
<reference evidence="19 20" key="1">
    <citation type="submission" date="2024-01" db="EMBL/GenBank/DDBJ databases">
        <title>Complete genome sequence of Citroniella saccharovorans strain M6.X9, isolated from human fecal sample.</title>
        <authorList>
            <person name="Cheng G."/>
            <person name="Westerholm M."/>
            <person name="Schnurer A."/>
        </authorList>
    </citation>
    <scope>NUCLEOTIDE SEQUENCE [LARGE SCALE GENOMIC DNA]</scope>
    <source>
        <strain evidence="19 20">DSM 29873</strain>
    </source>
</reference>
<dbReference type="InterPro" id="IPR005843">
    <property type="entry name" value="A-D-PHexomutase_C"/>
</dbReference>
<name>A0AAW9MUL5_9FIRM</name>
<accession>A0AAW9MUL5</accession>
<comment type="caution">
    <text evidence="19">The sequence shown here is derived from an EMBL/GenBank/DDBJ whole genome shotgun (WGS) entry which is preliminary data.</text>
</comment>
<evidence type="ECO:0000259" key="18">
    <source>
        <dbReference type="Pfam" id="PF02880"/>
    </source>
</evidence>
<evidence type="ECO:0000256" key="14">
    <source>
        <dbReference type="RuleBase" id="RU004326"/>
    </source>
</evidence>
<evidence type="ECO:0000259" key="16">
    <source>
        <dbReference type="Pfam" id="PF02878"/>
    </source>
</evidence>
<evidence type="ECO:0000256" key="13">
    <source>
        <dbReference type="ARBA" id="ARBA00041467"/>
    </source>
</evidence>
<dbReference type="InterPro" id="IPR005841">
    <property type="entry name" value="Alpha-D-phosphohexomutase_SF"/>
</dbReference>
<dbReference type="InterPro" id="IPR005845">
    <property type="entry name" value="A-D-PHexomutase_a/b/a-II"/>
</dbReference>
<dbReference type="GO" id="GO:0000287">
    <property type="term" value="F:magnesium ion binding"/>
    <property type="evidence" value="ECO:0007669"/>
    <property type="project" value="InterPro"/>
</dbReference>
<dbReference type="PRINTS" id="PR00509">
    <property type="entry name" value="PGMPMM"/>
</dbReference>
<feature type="domain" description="Alpha-D-phosphohexomutase C-terminal" evidence="15">
    <location>
        <begin position="498"/>
        <end position="536"/>
    </location>
</feature>
<dbReference type="InterPro" id="IPR036900">
    <property type="entry name" value="A-D-PHexomutase_C_sf"/>
</dbReference>
<dbReference type="Pfam" id="PF02880">
    <property type="entry name" value="PGM_PMM_III"/>
    <property type="match status" value="1"/>
</dbReference>